<organism evidence="5 6">
    <name type="scientific">Sporosarcina psychrophila</name>
    <name type="common">Bacillus psychrophilus</name>
    <dbReference type="NCBI Taxonomy" id="1476"/>
    <lineage>
        <taxon>Bacteria</taxon>
        <taxon>Bacillati</taxon>
        <taxon>Bacillota</taxon>
        <taxon>Bacilli</taxon>
        <taxon>Bacillales</taxon>
        <taxon>Caryophanaceae</taxon>
        <taxon>Sporosarcina</taxon>
    </lineage>
</organism>
<dbReference type="CDD" id="cd06529">
    <property type="entry name" value="S24_LexA-like"/>
    <property type="match status" value="1"/>
</dbReference>
<feature type="domain" description="HTH cro/C1-type" evidence="4">
    <location>
        <begin position="13"/>
        <end position="67"/>
    </location>
</feature>
<accession>A0ABV2K4R5</accession>
<dbReference type="Gene3D" id="2.10.109.10">
    <property type="entry name" value="Umud Fragment, subunit A"/>
    <property type="match status" value="1"/>
</dbReference>
<dbReference type="CDD" id="cd00093">
    <property type="entry name" value="HTH_XRE"/>
    <property type="match status" value="1"/>
</dbReference>
<dbReference type="InterPro" id="IPR039418">
    <property type="entry name" value="LexA-like"/>
</dbReference>
<comment type="caution">
    <text evidence="5">The sequence shown here is derived from an EMBL/GenBank/DDBJ whole genome shotgun (WGS) entry which is preliminary data.</text>
</comment>
<keyword evidence="5" id="KW-0378">Hydrolase</keyword>
<gene>
    <name evidence="5" type="ORF">ABIC55_001145</name>
</gene>
<name>A0ABV2K4R5_SPOPS</name>
<evidence type="ECO:0000256" key="2">
    <source>
        <dbReference type="ARBA" id="ARBA00023125"/>
    </source>
</evidence>
<keyword evidence="2" id="KW-0238">DNA-binding</keyword>
<dbReference type="GO" id="GO:0004252">
    <property type="term" value="F:serine-type endopeptidase activity"/>
    <property type="evidence" value="ECO:0007669"/>
    <property type="project" value="UniProtKB-EC"/>
</dbReference>
<dbReference type="EMBL" id="JBEPME010000001">
    <property type="protein sequence ID" value="MET3656061.1"/>
    <property type="molecule type" value="Genomic_DNA"/>
</dbReference>
<dbReference type="PANTHER" id="PTHR40661">
    <property type="match status" value="1"/>
</dbReference>
<evidence type="ECO:0000256" key="1">
    <source>
        <dbReference type="ARBA" id="ARBA00023015"/>
    </source>
</evidence>
<dbReference type="Gene3D" id="1.10.260.40">
    <property type="entry name" value="lambda repressor-like DNA-binding domains"/>
    <property type="match status" value="1"/>
</dbReference>
<dbReference type="PANTHER" id="PTHR40661:SF3">
    <property type="entry name" value="FELS-1 PROPHAGE TRANSCRIPTIONAL REGULATOR"/>
    <property type="match status" value="1"/>
</dbReference>
<dbReference type="PROSITE" id="PS50943">
    <property type="entry name" value="HTH_CROC1"/>
    <property type="match status" value="1"/>
</dbReference>
<evidence type="ECO:0000313" key="5">
    <source>
        <dbReference type="EMBL" id="MET3656061.1"/>
    </source>
</evidence>
<dbReference type="SUPFAM" id="SSF47413">
    <property type="entry name" value="lambda repressor-like DNA-binding domains"/>
    <property type="match status" value="1"/>
</dbReference>
<reference evidence="5 6" key="1">
    <citation type="submission" date="2024-06" db="EMBL/GenBank/DDBJ databases">
        <title>Sorghum-associated microbial communities from plants grown in Nebraska, USA.</title>
        <authorList>
            <person name="Schachtman D."/>
        </authorList>
    </citation>
    <scope>NUCLEOTIDE SEQUENCE [LARGE SCALE GENOMIC DNA]</scope>
    <source>
        <strain evidence="5 6">1288</strain>
    </source>
</reference>
<dbReference type="RefSeq" id="WP_187045428.1">
    <property type="nucleotide sequence ID" value="NZ_CP146246.1"/>
</dbReference>
<dbReference type="Pfam" id="PF00717">
    <property type="entry name" value="Peptidase_S24"/>
    <property type="match status" value="1"/>
</dbReference>
<dbReference type="SMART" id="SM00530">
    <property type="entry name" value="HTH_XRE"/>
    <property type="match status" value="1"/>
</dbReference>
<evidence type="ECO:0000256" key="3">
    <source>
        <dbReference type="ARBA" id="ARBA00023163"/>
    </source>
</evidence>
<dbReference type="Proteomes" id="UP001549104">
    <property type="component" value="Unassembled WGS sequence"/>
</dbReference>
<evidence type="ECO:0000259" key="4">
    <source>
        <dbReference type="PROSITE" id="PS50943"/>
    </source>
</evidence>
<dbReference type="SUPFAM" id="SSF51306">
    <property type="entry name" value="LexA/Signal peptidase"/>
    <property type="match status" value="1"/>
</dbReference>
<dbReference type="InterPro" id="IPR015927">
    <property type="entry name" value="Peptidase_S24_S26A/B/C"/>
</dbReference>
<dbReference type="InterPro" id="IPR036286">
    <property type="entry name" value="LexA/Signal_pep-like_sf"/>
</dbReference>
<keyword evidence="6" id="KW-1185">Reference proteome</keyword>
<evidence type="ECO:0000313" key="6">
    <source>
        <dbReference type="Proteomes" id="UP001549104"/>
    </source>
</evidence>
<dbReference type="InterPro" id="IPR001387">
    <property type="entry name" value="Cro/C1-type_HTH"/>
</dbReference>
<dbReference type="EC" id="3.4.21.88" evidence="5"/>
<dbReference type="InterPro" id="IPR010982">
    <property type="entry name" value="Lambda_DNA-bd_dom_sf"/>
</dbReference>
<proteinExistence type="predicted"/>
<keyword evidence="1" id="KW-0805">Transcription regulation</keyword>
<dbReference type="Pfam" id="PF01381">
    <property type="entry name" value="HTH_3"/>
    <property type="match status" value="1"/>
</dbReference>
<sequence length="217" mass="24468">MTNLVQGLFSRRLKRLRERNKITMVELAEAIGMSQATISEWEKGNKFPRAGALQQLAHYFDVPMEYFFKENAYPIAETVNIPCLPSISAGVLSLTDGIECDEIEFIKLPVSFLGEHSKDEDLIAFKVNGESMNLLFPDGSPIVALQIGRDKLENGDIAVYCFGNEYAVRRYRRIEQQQVIVLSPESTNKSFHDCIVPFKAESGLEIIAKIIWYGVSV</sequence>
<keyword evidence="3" id="KW-0804">Transcription</keyword>
<protein>
    <submittedName>
        <fullName evidence="5">Repressor LexA</fullName>
        <ecNumber evidence="5">3.4.21.88</ecNumber>
    </submittedName>
</protein>